<dbReference type="EMBL" id="KI517435">
    <property type="protein sequence ID" value="ESQ45554.1"/>
    <property type="molecule type" value="Genomic_DNA"/>
</dbReference>
<organism evidence="3 4">
    <name type="scientific">Eutrema salsugineum</name>
    <name type="common">Saltwater cress</name>
    <name type="synonym">Sisymbrium salsugineum</name>
    <dbReference type="NCBI Taxonomy" id="72664"/>
    <lineage>
        <taxon>Eukaryota</taxon>
        <taxon>Viridiplantae</taxon>
        <taxon>Streptophyta</taxon>
        <taxon>Embryophyta</taxon>
        <taxon>Tracheophyta</taxon>
        <taxon>Spermatophyta</taxon>
        <taxon>Magnoliopsida</taxon>
        <taxon>eudicotyledons</taxon>
        <taxon>Gunneridae</taxon>
        <taxon>Pentapetalae</taxon>
        <taxon>rosids</taxon>
        <taxon>malvids</taxon>
        <taxon>Brassicales</taxon>
        <taxon>Brassicaceae</taxon>
        <taxon>Eutremeae</taxon>
        <taxon>Eutrema</taxon>
    </lineage>
</organism>
<dbReference type="OMA" id="IELCPIY"/>
<dbReference type="OrthoDB" id="2021158at2759"/>
<dbReference type="eggNOG" id="ENOG502QQ1N">
    <property type="taxonomic scope" value="Eukaryota"/>
</dbReference>
<name>V4LP54_EUTSA</name>
<feature type="compositionally biased region" description="Basic and acidic residues" evidence="1">
    <location>
        <begin position="83"/>
        <end position="101"/>
    </location>
</feature>
<dbReference type="SMART" id="SM00751">
    <property type="entry name" value="BSD"/>
    <property type="match status" value="1"/>
</dbReference>
<feature type="compositionally biased region" description="Polar residues" evidence="1">
    <location>
        <begin position="26"/>
        <end position="49"/>
    </location>
</feature>
<dbReference type="InterPro" id="IPR005607">
    <property type="entry name" value="BSD_dom"/>
</dbReference>
<dbReference type="SUPFAM" id="SSF140383">
    <property type="entry name" value="BSD domain-like"/>
    <property type="match status" value="1"/>
</dbReference>
<evidence type="ECO:0000259" key="2">
    <source>
        <dbReference type="PROSITE" id="PS50858"/>
    </source>
</evidence>
<dbReference type="Gramene" id="ESQ45554">
    <property type="protein sequence ID" value="ESQ45554"/>
    <property type="gene ID" value="EUTSA_v10010387mg"/>
</dbReference>
<reference evidence="3 4" key="1">
    <citation type="journal article" date="2013" name="Front. Plant Sci.">
        <title>The Reference Genome of the Halophytic Plant Eutrema salsugineum.</title>
        <authorList>
            <person name="Yang R."/>
            <person name="Jarvis D.E."/>
            <person name="Chen H."/>
            <person name="Beilstein M.A."/>
            <person name="Grimwood J."/>
            <person name="Jenkins J."/>
            <person name="Shu S."/>
            <person name="Prochnik S."/>
            <person name="Xin M."/>
            <person name="Ma C."/>
            <person name="Schmutz J."/>
            <person name="Wing R.A."/>
            <person name="Mitchell-Olds T."/>
            <person name="Schumaker K.S."/>
            <person name="Wang X."/>
        </authorList>
    </citation>
    <scope>NUCLEOTIDE SEQUENCE [LARGE SCALE GENOMIC DNA]</scope>
</reference>
<dbReference type="Proteomes" id="UP000030689">
    <property type="component" value="Unassembled WGS sequence"/>
</dbReference>
<dbReference type="InterPro" id="IPR035925">
    <property type="entry name" value="BSD_dom_sf"/>
</dbReference>
<dbReference type="PROSITE" id="PS50858">
    <property type="entry name" value="BSD"/>
    <property type="match status" value="1"/>
</dbReference>
<gene>
    <name evidence="3" type="ORF">EUTSA_v10010387mg</name>
</gene>
<feature type="region of interest" description="Disordered" evidence="1">
    <location>
        <begin position="74"/>
        <end position="106"/>
    </location>
</feature>
<dbReference type="AlphaFoldDB" id="V4LP54"/>
<evidence type="ECO:0000256" key="1">
    <source>
        <dbReference type="SAM" id="MobiDB-lite"/>
    </source>
</evidence>
<feature type="compositionally biased region" description="Basic and acidic residues" evidence="1">
    <location>
        <begin position="337"/>
        <end position="368"/>
    </location>
</feature>
<feature type="compositionally biased region" description="Basic and acidic residues" evidence="1">
    <location>
        <begin position="309"/>
        <end position="319"/>
    </location>
</feature>
<keyword evidence="4" id="KW-1185">Reference proteome</keyword>
<evidence type="ECO:0000313" key="4">
    <source>
        <dbReference type="Proteomes" id="UP000030689"/>
    </source>
</evidence>
<feature type="domain" description="BSD" evidence="2">
    <location>
        <begin position="198"/>
        <end position="250"/>
    </location>
</feature>
<protein>
    <recommendedName>
        <fullName evidence="2">BSD domain-containing protein</fullName>
    </recommendedName>
</protein>
<proteinExistence type="predicted"/>
<accession>V4LP54</accession>
<feature type="region of interest" description="Disordered" evidence="1">
    <location>
        <begin position="281"/>
        <end position="436"/>
    </location>
</feature>
<sequence length="436" mass="47925">MAWLARSIANSLKIDEDEDDEKETIKANSIEDSGSDIVSSPSALQSQSPRGVKEDISELTKTFRSQLWGVASFLAPPPASSDSPEKNQTDDGVEETRKSSDLGEGDEDLIAGIRNDFVEIGGRFRTGISKLSGNLPVSEFTKIASNFLQLGSEGANSKELDVGDAIGVTEEVVGFARDLALHPETWLDFPFPEEDNDFDDFEMTDAQYEHALAVDRLASSLSALRIELCPSYMSENCFWRIYFVLMHPKFSKHDALLLSTPQVLESRALLSHELLHKRNKATVMVPESSDTGAASASVEPLSLPTNSPPERKPEPEPELVKTISVEAIHSSETSEFETEKHTIESKEIQVVDKPVIEERPAPAHHDKPVQSPVTGSSPRVIDVQVDDDADDWLKDEDNAGTVNSTGATKHVVDEDEDVSFSDLEEDDDDVPVSYKK</sequence>
<feature type="region of interest" description="Disordered" evidence="1">
    <location>
        <begin position="1"/>
        <end position="55"/>
    </location>
</feature>
<dbReference type="Gene3D" id="1.10.3970.10">
    <property type="entry name" value="BSD domain"/>
    <property type="match status" value="1"/>
</dbReference>
<feature type="compositionally biased region" description="Acidic residues" evidence="1">
    <location>
        <begin position="413"/>
        <end position="430"/>
    </location>
</feature>
<dbReference type="KEGG" id="eus:EUTSA_v10010387mg"/>
<dbReference type="Pfam" id="PF03909">
    <property type="entry name" value="BSD"/>
    <property type="match status" value="1"/>
</dbReference>
<evidence type="ECO:0000313" key="3">
    <source>
        <dbReference type="EMBL" id="ESQ45554.1"/>
    </source>
</evidence>
<dbReference type="PANTHER" id="PTHR31923">
    <property type="entry name" value="BSD DOMAIN-CONTAINING PROTEIN"/>
    <property type="match status" value="1"/>
</dbReference>
<dbReference type="PANTHER" id="PTHR31923:SF25">
    <property type="entry name" value="BSD DOMAIN-CONTAINING PROTEIN"/>
    <property type="match status" value="1"/>
</dbReference>